<dbReference type="Pfam" id="PF13098">
    <property type="entry name" value="Thioredoxin_2"/>
    <property type="match status" value="1"/>
</dbReference>
<name>A0A1G9UM97_9BACT</name>
<dbReference type="EMBL" id="FNFO01000017">
    <property type="protein sequence ID" value="SDM60635.1"/>
    <property type="molecule type" value="Genomic_DNA"/>
</dbReference>
<evidence type="ECO:0000313" key="3">
    <source>
        <dbReference type="Proteomes" id="UP000198510"/>
    </source>
</evidence>
<dbReference type="SUPFAM" id="SSF52833">
    <property type="entry name" value="Thioredoxin-like"/>
    <property type="match status" value="1"/>
</dbReference>
<keyword evidence="3" id="KW-1185">Reference proteome</keyword>
<dbReference type="AlphaFoldDB" id="A0A1G9UM97"/>
<gene>
    <name evidence="2" type="ORF">SAMN05421823_1173</name>
</gene>
<dbReference type="Gene3D" id="3.40.30.10">
    <property type="entry name" value="Glutaredoxin"/>
    <property type="match status" value="1"/>
</dbReference>
<sequence length="153" mass="17340">MRWLAFALVGLWGAVGSSRAQSLERLAFAQLDSAMQQPRPVVVLVTTSWCRYCALMRQTTLRDPEVIWQLNQRFYFVELDAEQREPVHFKGTTYAFRPTGQDTGLHDLAATLAEVDGTVTYPTVVMLNPQYEIVFQHPGALTAAELLRVLRQL</sequence>
<protein>
    <submittedName>
        <fullName evidence="2">Thioredoxin-related protein</fullName>
    </submittedName>
</protein>
<accession>A0A1G9UM97</accession>
<reference evidence="2 3" key="1">
    <citation type="submission" date="2016-10" db="EMBL/GenBank/DDBJ databases">
        <authorList>
            <person name="de Groot N.N."/>
        </authorList>
    </citation>
    <scope>NUCLEOTIDE SEQUENCE [LARGE SCALE GENOMIC DNA]</scope>
    <source>
        <strain evidence="2 3">DSM 25186</strain>
    </source>
</reference>
<evidence type="ECO:0000313" key="2">
    <source>
        <dbReference type="EMBL" id="SDM60635.1"/>
    </source>
</evidence>
<proteinExistence type="predicted"/>
<evidence type="ECO:0000259" key="1">
    <source>
        <dbReference type="PROSITE" id="PS51352"/>
    </source>
</evidence>
<dbReference type="PROSITE" id="PS51352">
    <property type="entry name" value="THIOREDOXIN_2"/>
    <property type="match status" value="1"/>
</dbReference>
<dbReference type="InterPro" id="IPR036249">
    <property type="entry name" value="Thioredoxin-like_sf"/>
</dbReference>
<feature type="domain" description="Thioredoxin" evidence="1">
    <location>
        <begin position="1"/>
        <end position="153"/>
    </location>
</feature>
<dbReference type="Proteomes" id="UP000198510">
    <property type="component" value="Unassembled WGS sequence"/>
</dbReference>
<dbReference type="InterPro" id="IPR013766">
    <property type="entry name" value="Thioredoxin_domain"/>
</dbReference>
<dbReference type="InterPro" id="IPR012336">
    <property type="entry name" value="Thioredoxin-like_fold"/>
</dbReference>
<dbReference type="STRING" id="1075417.SAMN05421823_1173"/>
<organism evidence="2 3">
    <name type="scientific">Catalinimonas alkaloidigena</name>
    <dbReference type="NCBI Taxonomy" id="1075417"/>
    <lineage>
        <taxon>Bacteria</taxon>
        <taxon>Pseudomonadati</taxon>
        <taxon>Bacteroidota</taxon>
        <taxon>Cytophagia</taxon>
        <taxon>Cytophagales</taxon>
        <taxon>Catalimonadaceae</taxon>
        <taxon>Catalinimonas</taxon>
    </lineage>
</organism>